<accession>A0ACD5VA95</accession>
<sequence length="480" mass="52464">MARADVDAEFGALPAAPYQRRIIADDSVDDDGKPKRTGTVWTATAHVITAVIGSGVLSLPWLTAQLGWVAGPTTLFVFAVITYYTSVLLTDCYRSDDAVTGKRNYTYMEAVEAYLGGGQVWFCGLCQYVNLVGTAIGYTITASISAAALYKANCFHKNGHSADCSVYTTMYMVVFGISQIFFSQLPNLHDMAWLSILAAVMSFSYATIGVGLSLAQTISGPTGKTTMGGTQIGVDVNSAQKIWLTLQALGNIAFAYSYSMVLIEIQDTVKSPPAENKTMRKANLMGVSTTTAFYMLCGCLGYSAFGNAAPGNMLTGFGFYEPFWLIDFANVCIVVHLVGAYQVYCQPIYAAVENWAAARWPRSDFVVRKYPVAGGKYNFNMFRLVWRTAFVVVSTVLAISLPFFNDILGLLGALGFWPLTVYFPVEMYLRQSKVQRFSKKWVALQSLSFVCFVVTVAVTVASVQGITQSLKNYVPFKTKL</sequence>
<reference evidence="1" key="1">
    <citation type="submission" date="2021-05" db="EMBL/GenBank/DDBJ databases">
        <authorList>
            <person name="Scholz U."/>
            <person name="Mascher M."/>
            <person name="Fiebig A."/>
        </authorList>
    </citation>
    <scope>NUCLEOTIDE SEQUENCE [LARGE SCALE GENOMIC DNA]</scope>
</reference>
<name>A0ACD5VA95_AVESA</name>
<proteinExistence type="predicted"/>
<dbReference type="EnsemblPlants" id="AVESA.00010b.r2.2DG0402690.1">
    <property type="protein sequence ID" value="AVESA.00010b.r2.2DG0402690.1.CDS"/>
    <property type="gene ID" value="AVESA.00010b.r2.2DG0402690"/>
</dbReference>
<keyword evidence="2" id="KW-1185">Reference proteome</keyword>
<organism evidence="1 2">
    <name type="scientific">Avena sativa</name>
    <name type="common">Oat</name>
    <dbReference type="NCBI Taxonomy" id="4498"/>
    <lineage>
        <taxon>Eukaryota</taxon>
        <taxon>Viridiplantae</taxon>
        <taxon>Streptophyta</taxon>
        <taxon>Embryophyta</taxon>
        <taxon>Tracheophyta</taxon>
        <taxon>Spermatophyta</taxon>
        <taxon>Magnoliopsida</taxon>
        <taxon>Liliopsida</taxon>
        <taxon>Poales</taxon>
        <taxon>Poaceae</taxon>
        <taxon>BOP clade</taxon>
        <taxon>Pooideae</taxon>
        <taxon>Poodae</taxon>
        <taxon>Poeae</taxon>
        <taxon>Poeae Chloroplast Group 1 (Aveneae type)</taxon>
        <taxon>Aveninae</taxon>
        <taxon>Avena</taxon>
    </lineage>
</organism>
<dbReference type="Proteomes" id="UP001732700">
    <property type="component" value="Chromosome 2D"/>
</dbReference>
<reference evidence="1" key="2">
    <citation type="submission" date="2025-09" db="UniProtKB">
        <authorList>
            <consortium name="EnsemblPlants"/>
        </authorList>
    </citation>
    <scope>IDENTIFICATION</scope>
</reference>
<protein>
    <submittedName>
        <fullName evidence="1">Uncharacterized protein</fullName>
    </submittedName>
</protein>
<evidence type="ECO:0000313" key="2">
    <source>
        <dbReference type="Proteomes" id="UP001732700"/>
    </source>
</evidence>
<evidence type="ECO:0000313" key="1">
    <source>
        <dbReference type="EnsemblPlants" id="AVESA.00010b.r2.2DG0402690.1.CDS"/>
    </source>
</evidence>